<comment type="caution">
    <text evidence="1">The sequence shown here is derived from an EMBL/GenBank/DDBJ whole genome shotgun (WGS) entry which is preliminary data.</text>
</comment>
<reference evidence="1" key="2">
    <citation type="submission" date="2021-02" db="EMBL/GenBank/DDBJ databases">
        <authorList>
            <person name="Kimball J.A."/>
            <person name="Haas M.W."/>
            <person name="Macchietto M."/>
            <person name="Kono T."/>
            <person name="Duquette J."/>
            <person name="Shao M."/>
        </authorList>
    </citation>
    <scope>NUCLEOTIDE SEQUENCE</scope>
    <source>
        <tissue evidence="1">Fresh leaf tissue</tissue>
    </source>
</reference>
<dbReference type="EMBL" id="JAAALK010000085">
    <property type="protein sequence ID" value="KAG8083507.1"/>
    <property type="molecule type" value="Genomic_DNA"/>
</dbReference>
<reference evidence="1" key="1">
    <citation type="journal article" date="2021" name="bioRxiv">
        <title>Whole Genome Assembly and Annotation of Northern Wild Rice, Zizania palustris L., Supports a Whole Genome Duplication in the Zizania Genus.</title>
        <authorList>
            <person name="Haas M."/>
            <person name="Kono T."/>
            <person name="Macchietto M."/>
            <person name="Millas R."/>
            <person name="McGilp L."/>
            <person name="Shao M."/>
            <person name="Duquette J."/>
            <person name="Hirsch C.N."/>
            <person name="Kimball J."/>
        </authorList>
    </citation>
    <scope>NUCLEOTIDE SEQUENCE</scope>
    <source>
        <tissue evidence="1">Fresh leaf tissue</tissue>
    </source>
</reference>
<sequence>MPVFNRSIYSSTFIFRHNLFPRRFFPRRFIYARRFVSFPAAQQGKRQKSRQQRAGPARSFWRTGIPRKFSFSGHGSTAGLAGFFISGGNQQLQHRRCLFPGGLHDGEQRMSIQPLCMAANAILVIM</sequence>
<protein>
    <submittedName>
        <fullName evidence="1">Uncharacterized protein</fullName>
    </submittedName>
</protein>
<keyword evidence="2" id="KW-1185">Reference proteome</keyword>
<evidence type="ECO:0000313" key="2">
    <source>
        <dbReference type="Proteomes" id="UP000729402"/>
    </source>
</evidence>
<accession>A0A8J5VSX8</accession>
<dbReference type="AlphaFoldDB" id="A0A8J5VSX8"/>
<dbReference type="Proteomes" id="UP000729402">
    <property type="component" value="Unassembled WGS sequence"/>
</dbReference>
<proteinExistence type="predicted"/>
<gene>
    <name evidence="1" type="ORF">GUJ93_ZPchr0015g6871</name>
</gene>
<organism evidence="1 2">
    <name type="scientific">Zizania palustris</name>
    <name type="common">Northern wild rice</name>
    <dbReference type="NCBI Taxonomy" id="103762"/>
    <lineage>
        <taxon>Eukaryota</taxon>
        <taxon>Viridiplantae</taxon>
        <taxon>Streptophyta</taxon>
        <taxon>Embryophyta</taxon>
        <taxon>Tracheophyta</taxon>
        <taxon>Spermatophyta</taxon>
        <taxon>Magnoliopsida</taxon>
        <taxon>Liliopsida</taxon>
        <taxon>Poales</taxon>
        <taxon>Poaceae</taxon>
        <taxon>BOP clade</taxon>
        <taxon>Oryzoideae</taxon>
        <taxon>Oryzeae</taxon>
        <taxon>Zizaniinae</taxon>
        <taxon>Zizania</taxon>
    </lineage>
</organism>
<evidence type="ECO:0000313" key="1">
    <source>
        <dbReference type="EMBL" id="KAG8083507.1"/>
    </source>
</evidence>
<name>A0A8J5VSX8_ZIZPA</name>